<evidence type="ECO:0000313" key="1">
    <source>
        <dbReference type="EMBL" id="MBB5514007.1"/>
    </source>
</evidence>
<dbReference type="EMBL" id="JACIJS010000001">
    <property type="protein sequence ID" value="MBB5514007.1"/>
    <property type="molecule type" value="Genomic_DNA"/>
</dbReference>
<reference evidence="1 2" key="1">
    <citation type="submission" date="2020-08" db="EMBL/GenBank/DDBJ databases">
        <title>Genomic Encyclopedia of Type Strains, Phase IV (KMG-IV): sequencing the most valuable type-strain genomes for metagenomic binning, comparative biology and taxonomic classification.</title>
        <authorList>
            <person name="Goeker M."/>
        </authorList>
    </citation>
    <scope>NUCLEOTIDE SEQUENCE [LARGE SCALE GENOMIC DNA]</scope>
    <source>
        <strain evidence="1 2">DSM 103377</strain>
    </source>
</reference>
<sequence>MARHYQHEPQFGPVLAEIQRIGAVARIVQPLYLAFSRIESLKTLAGVRGN</sequence>
<proteinExistence type="predicted"/>
<evidence type="ECO:0000313" key="2">
    <source>
        <dbReference type="Proteomes" id="UP000553766"/>
    </source>
</evidence>
<gene>
    <name evidence="1" type="ORF">FHS89_000005</name>
</gene>
<keyword evidence="2" id="KW-1185">Reference proteome</keyword>
<comment type="caution">
    <text evidence="1">The sequence shown here is derived from an EMBL/GenBank/DDBJ whole genome shotgun (WGS) entry which is preliminary data.</text>
</comment>
<organism evidence="1 2">
    <name type="scientific">Rubricella aquisinus</name>
    <dbReference type="NCBI Taxonomy" id="2028108"/>
    <lineage>
        <taxon>Bacteria</taxon>
        <taxon>Pseudomonadati</taxon>
        <taxon>Pseudomonadota</taxon>
        <taxon>Alphaproteobacteria</taxon>
        <taxon>Rhodobacterales</taxon>
        <taxon>Paracoccaceae</taxon>
        <taxon>Rubricella</taxon>
    </lineage>
</organism>
<accession>A0A840X026</accession>
<protein>
    <submittedName>
        <fullName evidence="1">Uncharacterized protein</fullName>
    </submittedName>
</protein>
<dbReference type="Proteomes" id="UP000553766">
    <property type="component" value="Unassembled WGS sequence"/>
</dbReference>
<name>A0A840X026_9RHOB</name>
<dbReference type="AlphaFoldDB" id="A0A840X026"/>